<dbReference type="EMBL" id="CAADFO010000101">
    <property type="protein sequence ID" value="VFK32062.1"/>
    <property type="molecule type" value="Genomic_DNA"/>
</dbReference>
<gene>
    <name evidence="2" type="ORF">BECKMB1821G_GA0114241_110114</name>
    <name evidence="4" type="ORF">BECKMB1821H_GA0114242_108815</name>
    <name evidence="3" type="ORF">BECKMB1821I_GA0114274_110115</name>
</gene>
<feature type="region of interest" description="Disordered" evidence="1">
    <location>
        <begin position="35"/>
        <end position="55"/>
    </location>
</feature>
<reference evidence="2" key="1">
    <citation type="submission" date="2019-02" db="EMBL/GenBank/DDBJ databases">
        <authorList>
            <person name="Gruber-Vodicka R. H."/>
            <person name="Seah K. B. B."/>
        </authorList>
    </citation>
    <scope>NUCLEOTIDE SEQUENCE</scope>
    <source>
        <strain evidence="2">BECK_BZ197</strain>
        <strain evidence="4">BECK_BZ198</strain>
        <strain evidence="3">BECK_BZ199</strain>
    </source>
</reference>
<dbReference type="SUPFAM" id="SSF143011">
    <property type="entry name" value="RelE-like"/>
    <property type="match status" value="1"/>
</dbReference>
<evidence type="ECO:0000313" key="2">
    <source>
        <dbReference type="EMBL" id="VFK32062.1"/>
    </source>
</evidence>
<proteinExistence type="predicted"/>
<evidence type="ECO:0000313" key="3">
    <source>
        <dbReference type="EMBL" id="VFK35131.1"/>
    </source>
</evidence>
<dbReference type="Gene3D" id="3.30.2310.20">
    <property type="entry name" value="RelE-like"/>
    <property type="match status" value="1"/>
</dbReference>
<dbReference type="EMBL" id="CAADGH010000088">
    <property type="protein sequence ID" value="VFK76993.1"/>
    <property type="molecule type" value="Genomic_DNA"/>
</dbReference>
<dbReference type="EMBL" id="CAADFQ010000101">
    <property type="protein sequence ID" value="VFK35131.1"/>
    <property type="molecule type" value="Genomic_DNA"/>
</dbReference>
<protein>
    <submittedName>
        <fullName evidence="2">Uncharacterized protein</fullName>
    </submittedName>
</protein>
<evidence type="ECO:0000256" key="1">
    <source>
        <dbReference type="SAM" id="MobiDB-lite"/>
    </source>
</evidence>
<organism evidence="2">
    <name type="scientific">Candidatus Kentrum sp. MB</name>
    <dbReference type="NCBI Taxonomy" id="2138164"/>
    <lineage>
        <taxon>Bacteria</taxon>
        <taxon>Pseudomonadati</taxon>
        <taxon>Pseudomonadota</taxon>
        <taxon>Gammaproteobacteria</taxon>
        <taxon>Candidatus Kentrum</taxon>
    </lineage>
</organism>
<dbReference type="InterPro" id="IPR035093">
    <property type="entry name" value="RelE/ParE_toxin_dom_sf"/>
</dbReference>
<evidence type="ECO:0000313" key="4">
    <source>
        <dbReference type="EMBL" id="VFK76993.1"/>
    </source>
</evidence>
<dbReference type="AlphaFoldDB" id="A0A450XS11"/>
<sequence>MYEVLLERRAEKDLRRLPADVFQRVIAAIAALAGDPRPEGSRKLTGSQPGKSGTKKVDERVHFLSFWNFLIVLSRIFRESD</sequence>
<accession>A0A450XS11</accession>
<name>A0A450XS11_9GAMM</name>